<evidence type="ECO:0000313" key="1">
    <source>
        <dbReference type="EMBL" id="ALY07540.1"/>
    </source>
</evidence>
<reference evidence="2" key="1">
    <citation type="submission" date="2015-12" db="EMBL/GenBank/DDBJ databases">
        <authorList>
            <person name="Sencilo A."/>
            <person name="Bamford D.H."/>
            <person name="Roine E."/>
        </authorList>
    </citation>
    <scope>NUCLEOTIDE SEQUENCE [LARGE SCALE GENOMIC DNA]</scope>
</reference>
<gene>
    <name evidence="1" type="ORF">2AV2_88</name>
</gene>
<organism evidence="1 2">
    <name type="scientific">Nodularia phage vB_NpeS-2AV2</name>
    <dbReference type="NCBI Taxonomy" id="1777122"/>
    <lineage>
        <taxon>Viruses</taxon>
        <taxon>Duplodnaviria</taxon>
        <taxon>Heunggongvirae</taxon>
        <taxon>Uroviricota</taxon>
        <taxon>Caudoviricetes</taxon>
        <taxon>Ravarandavirus</taxon>
        <taxon>Ravarandavirus rv2AV2</taxon>
    </lineage>
</organism>
<protein>
    <submittedName>
        <fullName evidence="1">Uncharacterized protein</fullName>
    </submittedName>
</protein>
<proteinExistence type="predicted"/>
<keyword evidence="2" id="KW-1185">Reference proteome</keyword>
<accession>A0A1L2BWW7</accession>
<dbReference type="EMBL" id="KU230356">
    <property type="protein sequence ID" value="ALY07540.1"/>
    <property type="molecule type" value="Genomic_DNA"/>
</dbReference>
<name>A0A1L2BWW7_9CAUD</name>
<dbReference type="Proteomes" id="UP000225722">
    <property type="component" value="Segment"/>
</dbReference>
<sequence>MTRVLEDKQAKTRKTHQCYGCQRSFPAGSKMRCFNAVS</sequence>
<evidence type="ECO:0000313" key="2">
    <source>
        <dbReference type="Proteomes" id="UP000225722"/>
    </source>
</evidence>